<protein>
    <submittedName>
        <fullName evidence="1">Fimbrillin family protein</fullName>
    </submittedName>
</protein>
<dbReference type="Pfam" id="PF13149">
    <property type="entry name" value="Mfa_like_1"/>
    <property type="match status" value="1"/>
</dbReference>
<evidence type="ECO:0000313" key="1">
    <source>
        <dbReference type="EMBL" id="MBO8470914.1"/>
    </source>
</evidence>
<evidence type="ECO:0000313" key="2">
    <source>
        <dbReference type="Proteomes" id="UP000823603"/>
    </source>
</evidence>
<proteinExistence type="predicted"/>
<dbReference type="EMBL" id="JADIMB010000057">
    <property type="protein sequence ID" value="MBO8470914.1"/>
    <property type="molecule type" value="Genomic_DNA"/>
</dbReference>
<comment type="caution">
    <text evidence="1">The sequence shown here is derived from an EMBL/GenBank/DDBJ whole genome shotgun (WGS) entry which is preliminary data.</text>
</comment>
<reference evidence="1" key="2">
    <citation type="journal article" date="2021" name="PeerJ">
        <title>Extensive microbial diversity within the chicken gut microbiome revealed by metagenomics and culture.</title>
        <authorList>
            <person name="Gilroy R."/>
            <person name="Ravi A."/>
            <person name="Getino M."/>
            <person name="Pursley I."/>
            <person name="Horton D.L."/>
            <person name="Alikhan N.F."/>
            <person name="Baker D."/>
            <person name="Gharbi K."/>
            <person name="Hall N."/>
            <person name="Watson M."/>
            <person name="Adriaenssens E.M."/>
            <person name="Foster-Nyarko E."/>
            <person name="Jarju S."/>
            <person name="Secka A."/>
            <person name="Antonio M."/>
            <person name="Oren A."/>
            <person name="Chaudhuri R.R."/>
            <person name="La Ragione R."/>
            <person name="Hildebrand F."/>
            <person name="Pallen M.J."/>
        </authorList>
    </citation>
    <scope>NUCLEOTIDE SEQUENCE</scope>
    <source>
        <strain evidence="1">B2-22910</strain>
    </source>
</reference>
<name>A0A9D9NF14_9BACT</name>
<gene>
    <name evidence="1" type="ORF">IAB82_03855</name>
</gene>
<dbReference type="PROSITE" id="PS51257">
    <property type="entry name" value="PROKAR_LIPOPROTEIN"/>
    <property type="match status" value="1"/>
</dbReference>
<accession>A0A9D9NF14</accession>
<dbReference type="Gene3D" id="2.60.40.2620">
    <property type="entry name" value="Fimbrillin-like"/>
    <property type="match status" value="1"/>
</dbReference>
<dbReference type="AlphaFoldDB" id="A0A9D9NF14"/>
<reference evidence="1" key="1">
    <citation type="submission" date="2020-10" db="EMBL/GenBank/DDBJ databases">
        <authorList>
            <person name="Gilroy R."/>
        </authorList>
    </citation>
    <scope>NUCLEOTIDE SEQUENCE</scope>
    <source>
        <strain evidence="1">B2-22910</strain>
    </source>
</reference>
<dbReference type="CDD" id="cd13120">
    <property type="entry name" value="BF2867_like_N"/>
    <property type="match status" value="1"/>
</dbReference>
<organism evidence="1 2">
    <name type="scientific">Candidatus Cryptobacteroides faecavium</name>
    <dbReference type="NCBI Taxonomy" id="2840762"/>
    <lineage>
        <taxon>Bacteria</taxon>
        <taxon>Pseudomonadati</taxon>
        <taxon>Bacteroidota</taxon>
        <taxon>Bacteroidia</taxon>
        <taxon>Bacteroidales</taxon>
        <taxon>Candidatus Cryptobacteroides</taxon>
    </lineage>
</organism>
<sequence>MKRISLTGFSLLVILAGCSKQFGDQPGQTGNDDAWKYDESLPVPVQFAPQGISITTRGIIENDSDLEGKPIGIFGLSVWHQDTGIVPGWNPDDPSTVLFADEPVTIENGNVKFNTTYYYPVDDGRTFSFYAYHPYDVENPAQLQEADDGSRNNWYVEYTAERDDLGNIDILYAKADAESVDGLNGFNADYLRANPEKQPELHFEHKVAALEFRAVLSDDYQAGSGAEDVTISKVTLRDVPTEVWLWIASRNKDMAIGKVSAMRRGPISLKNNESITFSVKPAAGEGNLIGTFLLVPRPYNADKPDEIINYSAYVTAEVPNGEPEEVFVEFQAPEGGFQPGCRYKINIVVNKLEGVGMSTHVDSYTDSGQPPIEAY</sequence>
<dbReference type="Proteomes" id="UP000823603">
    <property type="component" value="Unassembled WGS sequence"/>
</dbReference>
<dbReference type="InterPro" id="IPR025049">
    <property type="entry name" value="Mfa-like_1"/>
</dbReference>
<dbReference type="InterPro" id="IPR042278">
    <property type="entry name" value="Mfa-like_1_N"/>
</dbReference>